<gene>
    <name evidence="1" type="ORF">DFR38_103118</name>
</gene>
<evidence type="ECO:0000313" key="1">
    <source>
        <dbReference type="EMBL" id="PXX49938.1"/>
    </source>
</evidence>
<keyword evidence="2" id="KW-1185">Reference proteome</keyword>
<dbReference type="InterPro" id="IPR021830">
    <property type="entry name" value="DUF3422"/>
</dbReference>
<dbReference type="AlphaFoldDB" id="A0A318JK85"/>
<name>A0A318JK85_9NEIS</name>
<dbReference type="Proteomes" id="UP000248395">
    <property type="component" value="Unassembled WGS sequence"/>
</dbReference>
<reference evidence="1 2" key="1">
    <citation type="submission" date="2018-05" db="EMBL/GenBank/DDBJ databases">
        <title>Genomic Encyclopedia of Type Strains, Phase IV (KMG-IV): sequencing the most valuable type-strain genomes for metagenomic binning, comparative biology and taxonomic classification.</title>
        <authorList>
            <person name="Goeker M."/>
        </authorList>
    </citation>
    <scope>NUCLEOTIDE SEQUENCE [LARGE SCALE GENOMIC DNA]</scope>
    <source>
        <strain evidence="1 2">DSM 25134</strain>
    </source>
</reference>
<evidence type="ECO:0000313" key="2">
    <source>
        <dbReference type="Proteomes" id="UP000248395"/>
    </source>
</evidence>
<dbReference type="RefSeq" id="WP_110313041.1">
    <property type="nucleotide sequence ID" value="NZ_QJKC01000003.1"/>
</dbReference>
<proteinExistence type="predicted"/>
<accession>A0A318JK85</accession>
<dbReference type="Pfam" id="PF11902">
    <property type="entry name" value="DUF3422"/>
    <property type="match status" value="1"/>
</dbReference>
<dbReference type="OrthoDB" id="9767470at2"/>
<organism evidence="1 2">
    <name type="scientific">Aquitalea magnusonii</name>
    <dbReference type="NCBI Taxonomy" id="332411"/>
    <lineage>
        <taxon>Bacteria</taxon>
        <taxon>Pseudomonadati</taxon>
        <taxon>Pseudomonadota</taxon>
        <taxon>Betaproteobacteria</taxon>
        <taxon>Neisseriales</taxon>
        <taxon>Chromobacteriaceae</taxon>
        <taxon>Aquitalea</taxon>
    </lineage>
</organism>
<dbReference type="EMBL" id="QJKC01000003">
    <property type="protein sequence ID" value="PXX49938.1"/>
    <property type="molecule type" value="Genomic_DNA"/>
</dbReference>
<comment type="caution">
    <text evidence="1">The sequence shown here is derived from an EMBL/GenBank/DDBJ whole genome shotgun (WGS) entry which is preliminary data.</text>
</comment>
<sequence length="441" mass="49246">MTTLTPHHLRRELNEEAHARPYAAIPSPARLTSLSLYYDFDDAPQRAALADLAERIGLPAPLAEQAYYSASAGDLTVRWSLHTEFARYTFIVGGDCADPFERTALDRIPAAWLLELPGVVLVALHAVLLPAERETELADMSSRWFGGRDLIGAEIGDGNGAAYTDLRLHPDARLAEGFSRYVVVDRAMGASQSGRMLQRLFELETYRMLTLLALPIAKKQMRDLDNLGIALRAITERMAAPDGNGSDAQLLSELTGLATRVEQLIAESQYRFSAAHAYYRLVEARISELREQRISGMQPFREFMERRLSPAMNTCETVARRQDRITARLQRTTALLRTRVEVLHEEQNRALLASMDRRAALQLRLQETVEGLSVGVLTYYMVSLLHHLLAAVEAAGLHLNVELLTGLAIPLVALTVWLSMRRLKASLNKGQDAHQDSELLR</sequence>
<protein>
    <submittedName>
        <fullName evidence="1">Putative membrane-anchored protein</fullName>
    </submittedName>
</protein>